<dbReference type="EMBL" id="CP137852">
    <property type="protein sequence ID" value="WPB87254.1"/>
    <property type="molecule type" value="Genomic_DNA"/>
</dbReference>
<reference evidence="1 2" key="1">
    <citation type="submission" date="2023-11" db="EMBL/GenBank/DDBJ databases">
        <title>Arctic aerobic anoxygenic photoheterotroph Sediminicoccus rosea KRV36 adapts its photosynthesis to long days of polar summer.</title>
        <authorList>
            <person name="Tomasch J."/>
            <person name="Kopejtka K."/>
            <person name="Bily T."/>
            <person name="Gardiner A.T."/>
            <person name="Gardian Z."/>
            <person name="Shivaramu S."/>
            <person name="Koblizek M."/>
            <person name="Engelhardt F."/>
            <person name="Kaftan D."/>
        </authorList>
    </citation>
    <scope>NUCLEOTIDE SEQUENCE [LARGE SCALE GENOMIC DNA]</scope>
    <source>
        <strain evidence="1 2">R-30</strain>
    </source>
</reference>
<dbReference type="RefSeq" id="WP_318651207.1">
    <property type="nucleotide sequence ID" value="NZ_CP137852.1"/>
</dbReference>
<keyword evidence="2" id="KW-1185">Reference proteome</keyword>
<gene>
    <name evidence="1" type="ORF">R9Z33_10310</name>
</gene>
<dbReference type="Proteomes" id="UP001305521">
    <property type="component" value="Chromosome"/>
</dbReference>
<evidence type="ECO:0008006" key="3">
    <source>
        <dbReference type="Google" id="ProtNLM"/>
    </source>
</evidence>
<name>A0ABZ0PNE5_9PROT</name>
<protein>
    <recommendedName>
        <fullName evidence="3">SpoVT-AbrB domain-containing protein</fullName>
    </recommendedName>
</protein>
<evidence type="ECO:0000313" key="1">
    <source>
        <dbReference type="EMBL" id="WPB87254.1"/>
    </source>
</evidence>
<organism evidence="1 2">
    <name type="scientific">Sediminicoccus rosea</name>
    <dbReference type="NCBI Taxonomy" id="1225128"/>
    <lineage>
        <taxon>Bacteria</taxon>
        <taxon>Pseudomonadati</taxon>
        <taxon>Pseudomonadota</taxon>
        <taxon>Alphaproteobacteria</taxon>
        <taxon>Acetobacterales</taxon>
        <taxon>Roseomonadaceae</taxon>
        <taxon>Sediminicoccus</taxon>
    </lineage>
</organism>
<evidence type="ECO:0000313" key="2">
    <source>
        <dbReference type="Proteomes" id="UP001305521"/>
    </source>
</evidence>
<accession>A0ABZ0PNE5</accession>
<sequence>MAHITVKVTSKNQLTLPKRIMAELDYPSHFKLNVVKGALWLFPARLVSLELQAKTAGIPLDVLRLAQRLVAEGKGVEPNPAEATAPPQPGG</sequence>
<proteinExistence type="predicted"/>